<dbReference type="SUPFAM" id="SSF55120">
    <property type="entry name" value="Pseudouridine synthase"/>
    <property type="match status" value="1"/>
</dbReference>
<dbReference type="GO" id="GO:0003723">
    <property type="term" value="F:RNA binding"/>
    <property type="evidence" value="ECO:0007669"/>
    <property type="project" value="InterPro"/>
</dbReference>
<dbReference type="Pfam" id="PF16198">
    <property type="entry name" value="TruB_C_2"/>
    <property type="match status" value="1"/>
</dbReference>
<dbReference type="Pfam" id="PF01509">
    <property type="entry name" value="TruB_N"/>
    <property type="match status" value="2"/>
</dbReference>
<evidence type="ECO:0000256" key="2">
    <source>
        <dbReference type="ARBA" id="ARBA00005642"/>
    </source>
</evidence>
<evidence type="ECO:0000313" key="8">
    <source>
        <dbReference type="EMBL" id="EIK86639.1"/>
    </source>
</evidence>
<dbReference type="InterPro" id="IPR014780">
    <property type="entry name" value="tRNA_psdUridine_synth_TruB"/>
</dbReference>
<dbReference type="PATRIC" id="fig|698960.3.peg.388"/>
<dbReference type="GO" id="GO:0031119">
    <property type="term" value="P:tRNA pseudouridine synthesis"/>
    <property type="evidence" value="ECO:0007669"/>
    <property type="project" value="UniProtKB-UniRule"/>
</dbReference>
<dbReference type="GO" id="GO:1990481">
    <property type="term" value="P:mRNA pseudouridine synthesis"/>
    <property type="evidence" value="ECO:0007669"/>
    <property type="project" value="TreeGrafter"/>
</dbReference>
<dbReference type="HAMAP" id="MF_01080">
    <property type="entry name" value="TruB_bact"/>
    <property type="match status" value="1"/>
</dbReference>
<dbReference type="AlphaFoldDB" id="I4MBP9"/>
<dbReference type="EMBL" id="ADEV01000004">
    <property type="protein sequence ID" value="EIK86639.1"/>
    <property type="molecule type" value="Genomic_DNA"/>
</dbReference>
<feature type="domain" description="Pseudouridine synthase II N-terminal" evidence="6">
    <location>
        <begin position="29"/>
        <end position="95"/>
    </location>
</feature>
<dbReference type="GO" id="GO:0160148">
    <property type="term" value="F:tRNA pseudouridine(55) synthase activity"/>
    <property type="evidence" value="ECO:0007669"/>
    <property type="project" value="UniProtKB-EC"/>
</dbReference>
<dbReference type="RefSeq" id="WP_004134308.1">
    <property type="nucleotide sequence ID" value="NZ_ADEV01000004.1"/>
</dbReference>
<organism evidence="8 9">
    <name type="scientific">Gardnerella greenwoodii 00703Dmash</name>
    <dbReference type="NCBI Taxonomy" id="698960"/>
    <lineage>
        <taxon>Bacteria</taxon>
        <taxon>Bacillati</taxon>
        <taxon>Actinomycetota</taxon>
        <taxon>Actinomycetes</taxon>
        <taxon>Bifidobacteriales</taxon>
        <taxon>Bifidobacteriaceae</taxon>
        <taxon>Gardnerella</taxon>
        <taxon>Gardnerella greenwoodii</taxon>
    </lineage>
</organism>
<evidence type="ECO:0000256" key="5">
    <source>
        <dbReference type="HAMAP-Rule" id="MF_01080"/>
    </source>
</evidence>
<dbReference type="InterPro" id="IPR002501">
    <property type="entry name" value="PsdUridine_synth_N"/>
</dbReference>
<comment type="function">
    <text evidence="5">Responsible for synthesis of pseudouridine from uracil-55 in the psi GC loop of transfer RNAs.</text>
</comment>
<dbReference type="PANTHER" id="PTHR13767:SF2">
    <property type="entry name" value="PSEUDOURIDYLATE SYNTHASE TRUB1"/>
    <property type="match status" value="1"/>
</dbReference>
<name>I4MBP9_9BIFI</name>
<keyword evidence="4 5" id="KW-0413">Isomerase</keyword>
<feature type="active site" description="Nucleophile" evidence="5">
    <location>
        <position position="44"/>
    </location>
</feature>
<evidence type="ECO:0000256" key="1">
    <source>
        <dbReference type="ARBA" id="ARBA00000385"/>
    </source>
</evidence>
<keyword evidence="3 5" id="KW-0819">tRNA processing</keyword>
<feature type="domain" description="Pseudouridine synthase II N-terminal" evidence="6">
    <location>
        <begin position="131"/>
        <end position="216"/>
    </location>
</feature>
<dbReference type="CDD" id="cd02573">
    <property type="entry name" value="PseudoU_synth_EcTruB"/>
    <property type="match status" value="1"/>
</dbReference>
<evidence type="ECO:0000259" key="6">
    <source>
        <dbReference type="Pfam" id="PF01509"/>
    </source>
</evidence>
<dbReference type="InterPro" id="IPR020103">
    <property type="entry name" value="PsdUridine_synth_cat_dom_sf"/>
</dbReference>
<accession>I4MBP9</accession>
<dbReference type="Gene3D" id="3.30.2350.10">
    <property type="entry name" value="Pseudouridine synthase"/>
    <property type="match status" value="1"/>
</dbReference>
<comment type="catalytic activity">
    <reaction evidence="1 5">
        <text>uridine(55) in tRNA = pseudouridine(55) in tRNA</text>
        <dbReference type="Rhea" id="RHEA:42532"/>
        <dbReference type="Rhea" id="RHEA-COMP:10101"/>
        <dbReference type="Rhea" id="RHEA-COMP:10102"/>
        <dbReference type="ChEBI" id="CHEBI:65314"/>
        <dbReference type="ChEBI" id="CHEBI:65315"/>
        <dbReference type="EC" id="5.4.99.25"/>
    </reaction>
</comment>
<dbReference type="InterPro" id="IPR032819">
    <property type="entry name" value="TruB_C"/>
</dbReference>
<evidence type="ECO:0000256" key="4">
    <source>
        <dbReference type="ARBA" id="ARBA00023235"/>
    </source>
</evidence>
<dbReference type="EC" id="5.4.99.25" evidence="5"/>
<protein>
    <recommendedName>
        <fullName evidence="5">tRNA pseudouridine synthase B</fullName>
        <ecNumber evidence="5">5.4.99.25</ecNumber>
    </recommendedName>
    <alternativeName>
        <fullName evidence="5">tRNA pseudouridine(55) synthase</fullName>
        <shortName evidence="5">Psi55 synthase</shortName>
    </alternativeName>
    <alternativeName>
        <fullName evidence="5">tRNA pseudouridylate synthase</fullName>
    </alternativeName>
    <alternativeName>
        <fullName evidence="5">tRNA-uridine isomerase</fullName>
    </alternativeName>
</protein>
<evidence type="ECO:0000256" key="3">
    <source>
        <dbReference type="ARBA" id="ARBA00022694"/>
    </source>
</evidence>
<feature type="domain" description="tRNA pseudouridylate synthase B C-terminal" evidence="7">
    <location>
        <begin position="217"/>
        <end position="247"/>
    </location>
</feature>
<gene>
    <name evidence="5" type="primary">truB</name>
    <name evidence="8" type="ORF">CGSMWGv00703Dmash_01995</name>
</gene>
<evidence type="ECO:0000313" key="9">
    <source>
        <dbReference type="Proteomes" id="UP000033074"/>
    </source>
</evidence>
<evidence type="ECO:0000259" key="7">
    <source>
        <dbReference type="Pfam" id="PF16198"/>
    </source>
</evidence>
<proteinExistence type="inferred from homology"/>
<reference evidence="8 9" key="1">
    <citation type="journal article" date="2012" name="J. Bacteriol.">
        <title>Comparative Genomic Analyses of 17 Clinical Isolates of Gardnerella vaginalis Provide Evidence of Multiple Genetically Isolated Clades Consistent with Subspeciation into Genovars.</title>
        <authorList>
            <person name="Ahmed A."/>
            <person name="Earl J."/>
            <person name="Retchless A."/>
            <person name="Hillier S."/>
            <person name="Rabe L."/>
            <person name="Cherpes T."/>
            <person name="Powell E."/>
            <person name="Janto B."/>
            <person name="Eutsey R."/>
            <person name="Hiller N.L."/>
            <person name="Boissy R."/>
            <person name="Dahlgreen M."/>
            <person name="Hall B."/>
            <person name="Costerton J."/>
            <person name="Post J.C."/>
            <person name="Hu F."/>
            <person name="Ehrlich G."/>
        </authorList>
    </citation>
    <scope>NUCLEOTIDE SEQUENCE [LARGE SCALE GENOMIC DNA]</scope>
    <source>
        <strain evidence="8 9">00703Dmash</strain>
    </source>
</reference>
<comment type="similarity">
    <text evidence="2 5">Belongs to the pseudouridine synthase TruB family. Type 1 subfamily.</text>
</comment>
<comment type="caution">
    <text evidence="8">The sequence shown here is derived from an EMBL/GenBank/DDBJ whole genome shotgun (WGS) entry which is preliminary data.</text>
</comment>
<dbReference type="PANTHER" id="PTHR13767">
    <property type="entry name" value="TRNA-PSEUDOURIDINE SYNTHASE"/>
    <property type="match status" value="1"/>
</dbReference>
<dbReference type="Proteomes" id="UP000033074">
    <property type="component" value="Unassembled WGS sequence"/>
</dbReference>
<sequence>MTQFTSSSGLLLVDKPQGVTSHDVVACARHLLHTKRVGHAGTLDPMATGLLIVGFGNATRLLNYMLGHNKTYEAVIRLGESTTTDDADGEILQQNNLQLGPGVVAKSADDVFSKLLFESNSCNSELINQAFERIKQVIKENLTGKIMQAPTAFSAIKINGQRAYDLAREGKTVEIQSREITISDFYVANPRISCGKSGRKVCDITATVSCSSGTYIRALARDLGRLLGVGGHLISLRRTSVGNFSVNSPRILKLYSETREFTDREGVLQKRSKAVPEKDFDADICLPKICLNMFEAAEHTLPMLQIDENQAKDLRFGRWLSFESEENSQQYPAIAYVKSSNNAQNDVVAVVEPAKNSKTNQIKPIVVFPASQKTGKLDEYLE</sequence>